<reference evidence="17 18" key="1">
    <citation type="journal article" date="2012" name="J. Am. Chem. Soc.">
        <title>Bacterial biosynthesis and maturation of the didemnin anti-cancer agents.</title>
        <authorList>
            <person name="Xu Y."/>
            <person name="Kersten R.D."/>
            <person name="Nam S.J."/>
            <person name="Lu L."/>
            <person name="Al-Suwailem A.M."/>
            <person name="Zheng H."/>
            <person name="Fenical W."/>
            <person name="Dorrestein P.C."/>
            <person name="Moore B.S."/>
            <person name="Qian P.Y."/>
        </authorList>
    </citation>
    <scope>NUCLEOTIDE SEQUENCE [LARGE SCALE GENOMIC DNA]</scope>
    <source>
        <strain evidence="17 18">KA081020-065</strain>
    </source>
</reference>
<dbReference type="PATRIC" id="fig|1110502.3.peg.4480"/>
<evidence type="ECO:0000256" key="4">
    <source>
        <dbReference type="ARBA" id="ARBA00022452"/>
    </source>
</evidence>
<protein>
    <submittedName>
        <fullName evidence="17">TonB-dependent siderophore receptor</fullName>
    </submittedName>
</protein>
<dbReference type="GO" id="GO:0009279">
    <property type="term" value="C:cell outer membrane"/>
    <property type="evidence" value="ECO:0007669"/>
    <property type="project" value="UniProtKB-SubCell"/>
</dbReference>
<dbReference type="PROSITE" id="PS51318">
    <property type="entry name" value="TAT"/>
    <property type="match status" value="1"/>
</dbReference>
<dbReference type="Gene3D" id="2.170.130.10">
    <property type="entry name" value="TonB-dependent receptor, plug domain"/>
    <property type="match status" value="1"/>
</dbReference>
<comment type="subcellular location">
    <subcellularLocation>
        <location evidence="1 14">Cell outer membrane</location>
        <topology evidence="1 14">Multi-pass membrane protein</topology>
    </subcellularLocation>
</comment>
<dbReference type="Pfam" id="PF07715">
    <property type="entry name" value="Plug"/>
    <property type="match status" value="1"/>
</dbReference>
<dbReference type="InterPro" id="IPR012910">
    <property type="entry name" value="Plug_dom"/>
</dbReference>
<evidence type="ECO:0000256" key="9">
    <source>
        <dbReference type="ARBA" id="ARBA00023065"/>
    </source>
</evidence>
<dbReference type="Pfam" id="PF00593">
    <property type="entry name" value="TonB_dep_Rec_b-barrel"/>
    <property type="match status" value="1"/>
</dbReference>
<dbReference type="FunFam" id="2.170.130.10:FF:000001">
    <property type="entry name" value="Catecholate siderophore TonB-dependent receptor"/>
    <property type="match status" value="1"/>
</dbReference>
<dbReference type="SUPFAM" id="SSF56935">
    <property type="entry name" value="Porins"/>
    <property type="match status" value="1"/>
</dbReference>
<dbReference type="InterPro" id="IPR006311">
    <property type="entry name" value="TAT_signal"/>
</dbReference>
<evidence type="ECO:0000259" key="16">
    <source>
        <dbReference type="SMART" id="SM00965"/>
    </source>
</evidence>
<evidence type="ECO:0000313" key="18">
    <source>
        <dbReference type="Proteomes" id="UP000005258"/>
    </source>
</evidence>
<dbReference type="GO" id="GO:0015891">
    <property type="term" value="P:siderophore transport"/>
    <property type="evidence" value="ECO:0007669"/>
    <property type="project" value="InterPro"/>
</dbReference>
<evidence type="ECO:0000256" key="1">
    <source>
        <dbReference type="ARBA" id="ARBA00004571"/>
    </source>
</evidence>
<accession>I3TTZ2</accession>
<evidence type="ECO:0000256" key="12">
    <source>
        <dbReference type="ARBA" id="ARBA00023170"/>
    </source>
</evidence>
<dbReference type="InterPro" id="IPR000531">
    <property type="entry name" value="Beta-barrel_TonB"/>
</dbReference>
<evidence type="ECO:0000256" key="3">
    <source>
        <dbReference type="ARBA" id="ARBA00022448"/>
    </source>
</evidence>
<feature type="domain" description="Secretin/TonB short N-terminal" evidence="16">
    <location>
        <begin position="69"/>
        <end position="120"/>
    </location>
</feature>
<dbReference type="GO" id="GO:0015344">
    <property type="term" value="F:siderophore uptake transmembrane transporter activity"/>
    <property type="evidence" value="ECO:0007669"/>
    <property type="project" value="TreeGrafter"/>
</dbReference>
<keyword evidence="8" id="KW-0408">Iron</keyword>
<organism evidence="17 18">
    <name type="scientific">Tistrella mobilis (strain KA081020-065)</name>
    <dbReference type="NCBI Taxonomy" id="1110502"/>
    <lineage>
        <taxon>Bacteria</taxon>
        <taxon>Pseudomonadati</taxon>
        <taxon>Pseudomonadota</taxon>
        <taxon>Alphaproteobacteria</taxon>
        <taxon>Geminicoccales</taxon>
        <taxon>Geminicoccaceae</taxon>
        <taxon>Tistrella</taxon>
    </lineage>
</organism>
<evidence type="ECO:0000256" key="13">
    <source>
        <dbReference type="ARBA" id="ARBA00023237"/>
    </source>
</evidence>
<evidence type="ECO:0000256" key="8">
    <source>
        <dbReference type="ARBA" id="ARBA00023004"/>
    </source>
</evidence>
<dbReference type="SMART" id="SM00965">
    <property type="entry name" value="STN"/>
    <property type="match status" value="1"/>
</dbReference>
<keyword evidence="3 14" id="KW-0813">Transport</keyword>
<evidence type="ECO:0000256" key="5">
    <source>
        <dbReference type="ARBA" id="ARBA00022496"/>
    </source>
</evidence>
<dbReference type="NCBIfam" id="TIGR01783">
    <property type="entry name" value="TonB-siderophor"/>
    <property type="match status" value="1"/>
</dbReference>
<dbReference type="InterPro" id="IPR039426">
    <property type="entry name" value="TonB-dep_rcpt-like"/>
</dbReference>
<keyword evidence="13 14" id="KW-0998">Cell outer membrane</keyword>
<evidence type="ECO:0000256" key="11">
    <source>
        <dbReference type="ARBA" id="ARBA00023136"/>
    </source>
</evidence>
<dbReference type="PANTHER" id="PTHR32552:SF68">
    <property type="entry name" value="FERRICHROME OUTER MEMBRANE TRANSPORTER_PHAGE RECEPTOR"/>
    <property type="match status" value="1"/>
</dbReference>
<dbReference type="Gene3D" id="2.40.170.20">
    <property type="entry name" value="TonB-dependent receptor, beta-barrel domain"/>
    <property type="match status" value="1"/>
</dbReference>
<name>I3TTZ2_TISMK</name>
<keyword evidence="18" id="KW-1185">Reference proteome</keyword>
<keyword evidence="17" id="KW-0614">Plasmid</keyword>
<evidence type="ECO:0000313" key="17">
    <source>
        <dbReference type="EMBL" id="AFK56230.1"/>
    </source>
</evidence>
<keyword evidence="10 15" id="KW-0798">TonB box</keyword>
<evidence type="ECO:0000256" key="15">
    <source>
        <dbReference type="RuleBase" id="RU003357"/>
    </source>
</evidence>
<dbReference type="PANTHER" id="PTHR32552">
    <property type="entry name" value="FERRICHROME IRON RECEPTOR-RELATED"/>
    <property type="match status" value="1"/>
</dbReference>
<dbReference type="KEGG" id="tmo:TMO_b0222"/>
<dbReference type="PROSITE" id="PS52016">
    <property type="entry name" value="TONB_DEPENDENT_REC_3"/>
    <property type="match status" value="1"/>
</dbReference>
<evidence type="ECO:0000256" key="14">
    <source>
        <dbReference type="PROSITE-ProRule" id="PRU01360"/>
    </source>
</evidence>
<gene>
    <name evidence="17" type="ordered locus">TMO_b0222</name>
</gene>
<dbReference type="FunFam" id="2.40.170.20:FF:000005">
    <property type="entry name" value="TonB-dependent siderophore receptor"/>
    <property type="match status" value="1"/>
</dbReference>
<dbReference type="InterPro" id="IPR037066">
    <property type="entry name" value="Plug_dom_sf"/>
</dbReference>
<keyword evidence="9" id="KW-0406">Ion transport</keyword>
<dbReference type="AlphaFoldDB" id="I3TTZ2"/>
<dbReference type="Proteomes" id="UP000005258">
    <property type="component" value="Plasmid pTM2"/>
</dbReference>
<dbReference type="InterPro" id="IPR036942">
    <property type="entry name" value="Beta-barrel_TonB_sf"/>
</dbReference>
<proteinExistence type="inferred from homology"/>
<keyword evidence="12 17" id="KW-0675">Receptor</keyword>
<dbReference type="HOGENOM" id="CLU_008287_9_0_5"/>
<evidence type="ECO:0000256" key="10">
    <source>
        <dbReference type="ARBA" id="ARBA00023077"/>
    </source>
</evidence>
<dbReference type="Pfam" id="PF07660">
    <property type="entry name" value="STN"/>
    <property type="match status" value="1"/>
</dbReference>
<keyword evidence="11 14" id="KW-0472">Membrane</keyword>
<dbReference type="GO" id="GO:0038023">
    <property type="term" value="F:signaling receptor activity"/>
    <property type="evidence" value="ECO:0007669"/>
    <property type="project" value="InterPro"/>
</dbReference>
<keyword evidence="4 14" id="KW-1134">Transmembrane beta strand</keyword>
<keyword evidence="5" id="KW-0410">Iron transport</keyword>
<dbReference type="EMBL" id="CP003238">
    <property type="protein sequence ID" value="AFK56230.1"/>
    <property type="molecule type" value="Genomic_DNA"/>
</dbReference>
<evidence type="ECO:0000256" key="2">
    <source>
        <dbReference type="ARBA" id="ARBA00009810"/>
    </source>
</evidence>
<evidence type="ECO:0000256" key="6">
    <source>
        <dbReference type="ARBA" id="ARBA00022692"/>
    </source>
</evidence>
<dbReference type="InterPro" id="IPR010105">
    <property type="entry name" value="TonB_sidphr_rcpt"/>
</dbReference>
<dbReference type="Gene3D" id="3.55.50.30">
    <property type="match status" value="1"/>
</dbReference>
<sequence length="793" mass="85964">MATMRGSAAGGRRVVLGATALVLSAVALAGQMPEAAAQETGQGLPTLHFSIPAQPLDAALAAFGAASGVQLAYDAGLTAGRRSQPVDGTMRADQALARLLAGTGLDYRFSGAGAATILAASDGAVSLGPLVVMDAKLAGAVGPVDGYVASNTITGTKTATPLIETPQSVSVVTADQIADQKVQTVEDALAYTAGVQIAGWGMDPRFDQIQIRGFSITESGDYLDGLKQPNTGWLAYYRTDTYNLERLDVLKGPASVLYGQSDVGGLVNRVSKRPTGEKIREVEFLTGDPYRLQTQFDLGDRLVPDGSLSYRLVTVARDSERTISQIDDDRVMLSPSLRWQGDATELTVYGQYQHDRTGASPRPYDDPVQGLTRIWGGDENFDKLEQTQVMVGYSLAHDLTDDITLRQNLRYGEVDTDNQYLSPAGLQADGYTLNRTSIGVYETIQTLGVDNQAEFRFDTGPVSHTLLTGLDYQWNDGTIDYLSGDAPSLNLRHPDYSQYVPHPDTVLTLSAVRTNQTGVYIQDQLALDRWRMTLALRHDNATNRTRDRQTGIVTRSEDDATTGRVGLLYMFESGLAPYVSYATSFNPESGTDVNGNQLRPTEGEQIEIGVKYQAPGTNSIYTASLYDLTKTNVVTHENGNYLLPRQIGEVRSRGLELEAVAELMDGLKLRAAYAYQDMEITRSLEGDQGNRPTGVPEHLASAWLDYTHQTGSFAGLGGGFGLRYVGETYTDTTNSTTNGGYTLADAVIHYDLGGARLQLNARNLGDREVLVCQDGYCYRGEGRTVIASLRYRW</sequence>
<keyword evidence="6 14" id="KW-0812">Transmembrane</keyword>
<dbReference type="CDD" id="cd01347">
    <property type="entry name" value="ligand_gated_channel"/>
    <property type="match status" value="1"/>
</dbReference>
<dbReference type="InterPro" id="IPR011662">
    <property type="entry name" value="Secretin/TonB_short_N"/>
</dbReference>
<comment type="similarity">
    <text evidence="2 14 15">Belongs to the TonB-dependent receptor family.</text>
</comment>
<keyword evidence="7" id="KW-0732">Signal</keyword>
<geneLocation type="plasmid" evidence="17 18">
    <name>pTM2</name>
</geneLocation>
<evidence type="ECO:0000256" key="7">
    <source>
        <dbReference type="ARBA" id="ARBA00022729"/>
    </source>
</evidence>
<dbReference type="RefSeq" id="WP_014752983.1">
    <property type="nucleotide sequence ID" value="NC_017966.1"/>
</dbReference>